<evidence type="ECO:0000313" key="2">
    <source>
        <dbReference type="Proteomes" id="UP001209570"/>
    </source>
</evidence>
<accession>A0AAD5M5J2</accession>
<dbReference type="Proteomes" id="UP001209570">
    <property type="component" value="Unassembled WGS sequence"/>
</dbReference>
<gene>
    <name evidence="1" type="ORF">P43SY_006923</name>
</gene>
<comment type="caution">
    <text evidence="1">The sequence shown here is derived from an EMBL/GenBank/DDBJ whole genome shotgun (WGS) entry which is preliminary data.</text>
</comment>
<protein>
    <submittedName>
        <fullName evidence="1">Uncharacterized protein</fullName>
    </submittedName>
</protein>
<name>A0AAD5M5J2_PYTIN</name>
<evidence type="ECO:0000313" key="1">
    <source>
        <dbReference type="EMBL" id="KAJ0405238.1"/>
    </source>
</evidence>
<organism evidence="1 2">
    <name type="scientific">Pythium insidiosum</name>
    <name type="common">Pythiosis disease agent</name>
    <dbReference type="NCBI Taxonomy" id="114742"/>
    <lineage>
        <taxon>Eukaryota</taxon>
        <taxon>Sar</taxon>
        <taxon>Stramenopiles</taxon>
        <taxon>Oomycota</taxon>
        <taxon>Peronosporomycetes</taxon>
        <taxon>Pythiales</taxon>
        <taxon>Pythiaceae</taxon>
        <taxon>Pythium</taxon>
    </lineage>
</organism>
<sequence>MSPLPATADVLTTPAPSTAAVVGPLHCSAAAGDAADAERLAEADDALYQESWGWLRSLIETDGISRAIASASKLYFLRLLRAERADQVAAVLDDMELWRDAQSGSGCRRQRELVQAMFLLGVDKQLHLQRQDADDQKP</sequence>
<dbReference type="AlphaFoldDB" id="A0AAD5M5J2"/>
<dbReference type="EMBL" id="JAKCXM010000048">
    <property type="protein sequence ID" value="KAJ0405238.1"/>
    <property type="molecule type" value="Genomic_DNA"/>
</dbReference>
<keyword evidence="2" id="KW-1185">Reference proteome</keyword>
<proteinExistence type="predicted"/>
<reference evidence="1" key="1">
    <citation type="submission" date="2021-12" db="EMBL/GenBank/DDBJ databases">
        <title>Prjna785345.</title>
        <authorList>
            <person name="Rujirawat T."/>
            <person name="Krajaejun T."/>
        </authorList>
    </citation>
    <scope>NUCLEOTIDE SEQUENCE</scope>
    <source>
        <strain evidence="1">Pi057C3</strain>
    </source>
</reference>